<dbReference type="GO" id="GO:0070920">
    <property type="term" value="P:regulation of regulatory ncRNA processing"/>
    <property type="evidence" value="ECO:0007669"/>
    <property type="project" value="TreeGrafter"/>
</dbReference>
<dbReference type="GO" id="GO:0003725">
    <property type="term" value="F:double-stranded RNA binding"/>
    <property type="evidence" value="ECO:0007669"/>
    <property type="project" value="TreeGrafter"/>
</dbReference>
<reference evidence="3" key="2">
    <citation type="submission" date="2015-08" db="UniProtKB">
        <authorList>
            <consortium name="WormBaseParasite"/>
        </authorList>
    </citation>
    <scope>IDENTIFICATION</scope>
</reference>
<protein>
    <submittedName>
        <fullName evidence="3">DRBM domain-containing protein</fullName>
    </submittedName>
</protein>
<keyword evidence="1" id="KW-0694">RNA-binding</keyword>
<dbReference type="GO" id="GO:0005634">
    <property type="term" value="C:nucleus"/>
    <property type="evidence" value="ECO:0007669"/>
    <property type="project" value="TreeGrafter"/>
</dbReference>
<dbReference type="AlphaFoldDB" id="A0A0K0FAC8"/>
<dbReference type="PANTHER" id="PTHR46205:SF3">
    <property type="entry name" value="LOQUACIOUS, ISOFORM B"/>
    <property type="match status" value="1"/>
</dbReference>
<dbReference type="STRING" id="75913.A0A0K0FAC8"/>
<dbReference type="SUPFAM" id="SSF54768">
    <property type="entry name" value="dsRNA-binding domain-like"/>
    <property type="match status" value="2"/>
</dbReference>
<organism evidence="2 3">
    <name type="scientific">Strongyloides venezuelensis</name>
    <name type="common">Threadworm</name>
    <dbReference type="NCBI Taxonomy" id="75913"/>
    <lineage>
        <taxon>Eukaryota</taxon>
        <taxon>Metazoa</taxon>
        <taxon>Ecdysozoa</taxon>
        <taxon>Nematoda</taxon>
        <taxon>Chromadorea</taxon>
        <taxon>Rhabditida</taxon>
        <taxon>Tylenchina</taxon>
        <taxon>Panagrolaimomorpha</taxon>
        <taxon>Strongyloidoidea</taxon>
        <taxon>Strongyloididae</taxon>
        <taxon>Strongyloides</taxon>
    </lineage>
</organism>
<dbReference type="Proteomes" id="UP000035680">
    <property type="component" value="Unassembled WGS sequence"/>
</dbReference>
<evidence type="ECO:0000313" key="2">
    <source>
        <dbReference type="Proteomes" id="UP000035680"/>
    </source>
</evidence>
<dbReference type="GO" id="GO:0070578">
    <property type="term" value="C:RISC-loading complex"/>
    <property type="evidence" value="ECO:0007669"/>
    <property type="project" value="TreeGrafter"/>
</dbReference>
<dbReference type="CDD" id="cd00048">
    <property type="entry name" value="DSRM_SF"/>
    <property type="match status" value="1"/>
</dbReference>
<dbReference type="GO" id="GO:0030422">
    <property type="term" value="P:siRNA processing"/>
    <property type="evidence" value="ECO:0007669"/>
    <property type="project" value="TreeGrafter"/>
</dbReference>
<dbReference type="GO" id="GO:0005737">
    <property type="term" value="C:cytoplasm"/>
    <property type="evidence" value="ECO:0007669"/>
    <property type="project" value="TreeGrafter"/>
</dbReference>
<keyword evidence="2" id="KW-1185">Reference proteome</keyword>
<proteinExistence type="predicted"/>
<dbReference type="PANTHER" id="PTHR46205">
    <property type="entry name" value="LOQUACIOUS, ISOFORM B"/>
    <property type="match status" value="1"/>
</dbReference>
<evidence type="ECO:0000313" key="3">
    <source>
        <dbReference type="WBParaSite" id="SVE_0578100.1"/>
    </source>
</evidence>
<evidence type="ECO:0000256" key="1">
    <source>
        <dbReference type="ARBA" id="ARBA00022884"/>
    </source>
</evidence>
<dbReference type="GO" id="GO:0016442">
    <property type="term" value="C:RISC complex"/>
    <property type="evidence" value="ECO:0007669"/>
    <property type="project" value="TreeGrafter"/>
</dbReference>
<sequence length="348" mass="40227">MVVDSRNFTENLSNINKSFSSNENIEDIDTNFNIIIDVDEDFVDTCEEEILFDNVIQNSSQKINETVESFNSSEWAANEVNIPKPTTVTNNEFDFIPFKSMFSELFIDSYELEKVEGDMFQLHNIDSFSDGLHSTYKKDIIKDDIKNRPGYNFVTLLNSVAKNIGYEVKEDSETIYSNDSSRQLLYNKNTTTFGKKTVTFIHPSKKNAKQMCARHILYQLVSEGYYEKYGIPGKNKEECTKFLDSIMPYLPKESITNKRADRDRNPTAILHEFCQKRHFSPPAWEKDDVQYIENNQPIHSGTLHVHIWKTKGIGTSIKNARNDAGEKMLEIVQEFEDNNPLINPDVFE</sequence>
<dbReference type="GO" id="GO:0035197">
    <property type="term" value="F:siRNA binding"/>
    <property type="evidence" value="ECO:0007669"/>
    <property type="project" value="TreeGrafter"/>
</dbReference>
<accession>A0A0K0FAC8</accession>
<reference evidence="2" key="1">
    <citation type="submission" date="2014-07" db="EMBL/GenBank/DDBJ databases">
        <authorList>
            <person name="Martin A.A"/>
            <person name="De Silva N."/>
        </authorList>
    </citation>
    <scope>NUCLEOTIDE SEQUENCE</scope>
</reference>
<dbReference type="Gene3D" id="3.30.160.20">
    <property type="match status" value="2"/>
</dbReference>
<name>A0A0K0FAC8_STRVS</name>
<dbReference type="InterPro" id="IPR051247">
    <property type="entry name" value="RLC_Component"/>
</dbReference>
<dbReference type="WBParaSite" id="SVE_0578100.1">
    <property type="protein sequence ID" value="SVE_0578100.1"/>
    <property type="gene ID" value="SVE_0578100"/>
</dbReference>